<name>A0AAD7HI78_9AGAR</name>
<proteinExistence type="predicted"/>
<accession>A0AAD7HI78</accession>
<evidence type="ECO:0000256" key="1">
    <source>
        <dbReference type="SAM" id="MobiDB-lite"/>
    </source>
</evidence>
<feature type="compositionally biased region" description="Low complexity" evidence="1">
    <location>
        <begin position="922"/>
        <end position="939"/>
    </location>
</feature>
<feature type="compositionally biased region" description="Basic residues" evidence="1">
    <location>
        <begin position="368"/>
        <end position="378"/>
    </location>
</feature>
<feature type="compositionally biased region" description="Acidic residues" evidence="1">
    <location>
        <begin position="165"/>
        <end position="175"/>
    </location>
</feature>
<comment type="caution">
    <text evidence="2">The sequence shown here is derived from an EMBL/GenBank/DDBJ whole genome shotgun (WGS) entry which is preliminary data.</text>
</comment>
<feature type="region of interest" description="Disordered" evidence="1">
    <location>
        <begin position="341"/>
        <end position="385"/>
    </location>
</feature>
<feature type="region of interest" description="Disordered" evidence="1">
    <location>
        <begin position="401"/>
        <end position="432"/>
    </location>
</feature>
<feature type="compositionally biased region" description="Low complexity" evidence="1">
    <location>
        <begin position="744"/>
        <end position="769"/>
    </location>
</feature>
<organism evidence="2 3">
    <name type="scientific">Mycena metata</name>
    <dbReference type="NCBI Taxonomy" id="1033252"/>
    <lineage>
        <taxon>Eukaryota</taxon>
        <taxon>Fungi</taxon>
        <taxon>Dikarya</taxon>
        <taxon>Basidiomycota</taxon>
        <taxon>Agaricomycotina</taxon>
        <taxon>Agaricomycetes</taxon>
        <taxon>Agaricomycetidae</taxon>
        <taxon>Agaricales</taxon>
        <taxon>Marasmiineae</taxon>
        <taxon>Mycenaceae</taxon>
        <taxon>Mycena</taxon>
    </lineage>
</organism>
<gene>
    <name evidence="2" type="ORF">B0H16DRAFT_1473979</name>
</gene>
<feature type="compositionally biased region" description="Basic and acidic residues" evidence="1">
    <location>
        <begin position="896"/>
        <end position="909"/>
    </location>
</feature>
<feature type="region of interest" description="Disordered" evidence="1">
    <location>
        <begin position="703"/>
        <end position="769"/>
    </location>
</feature>
<feature type="region of interest" description="Disordered" evidence="1">
    <location>
        <begin position="844"/>
        <end position="872"/>
    </location>
</feature>
<evidence type="ECO:0000313" key="2">
    <source>
        <dbReference type="EMBL" id="KAJ7721324.1"/>
    </source>
</evidence>
<feature type="region of interest" description="Disordered" evidence="1">
    <location>
        <begin position="797"/>
        <end position="818"/>
    </location>
</feature>
<feature type="region of interest" description="Disordered" evidence="1">
    <location>
        <begin position="888"/>
        <end position="959"/>
    </location>
</feature>
<feature type="compositionally biased region" description="Pro residues" evidence="1">
    <location>
        <begin position="350"/>
        <end position="366"/>
    </location>
</feature>
<feature type="compositionally biased region" description="Basic and acidic residues" evidence="1">
    <location>
        <begin position="847"/>
        <end position="872"/>
    </location>
</feature>
<sequence>MGAKPWATVAQAEYLHSQMPDYIRRQAERKLHLFWPPMQAGFFGKWPEHANLGLPLPDDPDARKLTDDELVYLGIAITARIKQLEAWFRYQRKKINTAADSGARGAGGGSAAALRTLFGLNASKRKRAHQPIEAFQIRNPELVNAALEEAGYNDKSAGGDRSGDEDNPNDSSDEAADTRPTRNTKSTRMRVRKRVVNALWTEASEEEKKACEDQVEAEKEKLREEELAEESKERTPSALQDAIDAVEAVYTDIHEATFNATGWVGMTILGGPNPRMNGELSLKIVCFGENSAGADFEQSCFNFDENVVEPFEAFVRMCYNLTNSTAAAECKARALPQAPPTTTITTDFPPRVPRVMPAPPAAPPSLPKTKKKSKKSKKSTGAETLTAPAAATISVSSIVPPPSASALDTSASPSIEAHPVNEGVDSDLQADTDMGTYPPSRGMDPSSLDNSKLFAFDDIEDVDLGDMDATAAPLDFDFDSFPAAPFPLFAALSPRASDRMVAPPSPVSVNGATDTMGGPIASTHPTAASLSHTRPLPRPLFGLRSAAAPQSTVNIGGFNFPVDTPKSPVGTPKSDHWRKSALFQCFRAPGTASASSTTTTPSFATTTPSSTITTAAASSTTTTTTTAASPSVADALAAAAAADTAISSPRKGVAYLQWRQQAGKAATTGIAAAGASTRSPTDAAATGAPTKAAQFLHALLQQSSAPAPPPPAATAPIPAAPRVTPQVDDEGDGVWAPVLPTTRPPTNTASAPAKKAATKKTPAQKGAAAAGKKPAVAATAATKEIAAKAAQKVSAVAGGAKRGPGRPPKVQGPPLGDATNVEVEAPVVRRYRAPVDHAAINFRRRSKEAAEKEKAAEKQAAEQEAADKRAAEIERGWAERVVEGTRTLTRVRKAPKHADGTEVQMEKKKAPAPVGTATSSKTRSWADASTTRAAAAASAQLGTKRQAATQLTSGVRQKK</sequence>
<reference evidence="2" key="1">
    <citation type="submission" date="2023-03" db="EMBL/GenBank/DDBJ databases">
        <title>Massive genome expansion in bonnet fungi (Mycena s.s.) driven by repeated elements and novel gene families across ecological guilds.</title>
        <authorList>
            <consortium name="Lawrence Berkeley National Laboratory"/>
            <person name="Harder C.B."/>
            <person name="Miyauchi S."/>
            <person name="Viragh M."/>
            <person name="Kuo A."/>
            <person name="Thoen E."/>
            <person name="Andreopoulos B."/>
            <person name="Lu D."/>
            <person name="Skrede I."/>
            <person name="Drula E."/>
            <person name="Henrissat B."/>
            <person name="Morin E."/>
            <person name="Kohler A."/>
            <person name="Barry K."/>
            <person name="LaButti K."/>
            <person name="Morin E."/>
            <person name="Salamov A."/>
            <person name="Lipzen A."/>
            <person name="Mereny Z."/>
            <person name="Hegedus B."/>
            <person name="Baldrian P."/>
            <person name="Stursova M."/>
            <person name="Weitz H."/>
            <person name="Taylor A."/>
            <person name="Grigoriev I.V."/>
            <person name="Nagy L.G."/>
            <person name="Martin F."/>
            <person name="Kauserud H."/>
        </authorList>
    </citation>
    <scope>NUCLEOTIDE SEQUENCE</scope>
    <source>
        <strain evidence="2">CBHHK182m</strain>
    </source>
</reference>
<keyword evidence="3" id="KW-1185">Reference proteome</keyword>
<feature type="region of interest" description="Disordered" evidence="1">
    <location>
        <begin position="203"/>
        <end position="238"/>
    </location>
</feature>
<feature type="region of interest" description="Disordered" evidence="1">
    <location>
        <begin position="152"/>
        <end position="190"/>
    </location>
</feature>
<dbReference type="EMBL" id="JARKIB010000231">
    <property type="protein sequence ID" value="KAJ7721324.1"/>
    <property type="molecule type" value="Genomic_DNA"/>
</dbReference>
<feature type="compositionally biased region" description="Basic and acidic residues" evidence="1">
    <location>
        <begin position="206"/>
        <end position="235"/>
    </location>
</feature>
<feature type="compositionally biased region" description="Polar residues" evidence="1">
    <location>
        <begin position="940"/>
        <end position="959"/>
    </location>
</feature>
<dbReference type="Proteomes" id="UP001215598">
    <property type="component" value="Unassembled WGS sequence"/>
</dbReference>
<dbReference type="AlphaFoldDB" id="A0AAD7HI78"/>
<protein>
    <submittedName>
        <fullName evidence="2">Uncharacterized protein</fullName>
    </submittedName>
</protein>
<evidence type="ECO:0000313" key="3">
    <source>
        <dbReference type="Proteomes" id="UP001215598"/>
    </source>
</evidence>